<proteinExistence type="predicted"/>
<sequence>MKESVYDVFARKERGDPLHHIGYIDAPDSELARVYAWRAYDEQNWFEMCIVPREAIIAVNRDDGPFARSRETDS</sequence>
<dbReference type="Proteomes" id="UP001484239">
    <property type="component" value="Unassembled WGS sequence"/>
</dbReference>
<dbReference type="Gene3D" id="3.10.20.520">
    <property type="entry name" value="Phenylacetic acid degradation B"/>
    <property type="match status" value="1"/>
</dbReference>
<evidence type="ECO:0000313" key="1">
    <source>
        <dbReference type="EMBL" id="MEK9499652.1"/>
    </source>
</evidence>
<dbReference type="EMBL" id="JBBHLI010000001">
    <property type="protein sequence ID" value="MEK9499652.1"/>
    <property type="molecule type" value="Genomic_DNA"/>
</dbReference>
<accession>A0ABU9E4I8</accession>
<dbReference type="InterPro" id="IPR038693">
    <property type="entry name" value="PaaB_sf"/>
</dbReference>
<gene>
    <name evidence="1" type="ORF">WI372_01480</name>
</gene>
<comment type="caution">
    <text evidence="1">The sequence shown here is derived from an EMBL/GenBank/DDBJ whole genome shotgun (WGS) entry which is preliminary data.</text>
</comment>
<organism evidence="1 2">
    <name type="scientific">Gaopeijia maritima</name>
    <dbReference type="NCBI Taxonomy" id="3119007"/>
    <lineage>
        <taxon>Bacteria</taxon>
        <taxon>Pseudomonadati</taxon>
        <taxon>Gemmatimonadota</taxon>
        <taxon>Longimicrobiia</taxon>
        <taxon>Gaopeijiales</taxon>
        <taxon>Gaopeijiaceae</taxon>
        <taxon>Gaopeijia</taxon>
    </lineage>
</organism>
<keyword evidence="2" id="KW-1185">Reference proteome</keyword>
<reference evidence="1 2" key="1">
    <citation type="submission" date="2024-02" db="EMBL/GenBank/DDBJ databases">
        <title>A novel Gemmatimonadota bacterium.</title>
        <authorList>
            <person name="Du Z.-J."/>
            <person name="Ye Y.-Q."/>
        </authorList>
    </citation>
    <scope>NUCLEOTIDE SEQUENCE [LARGE SCALE GENOMIC DNA]</scope>
    <source>
        <strain evidence="1 2">DH-20</strain>
    </source>
</reference>
<name>A0ABU9E4I8_9BACT</name>
<dbReference type="RefSeq" id="WP_405286222.1">
    <property type="nucleotide sequence ID" value="NZ_JBBHLI010000001.1"/>
</dbReference>
<protein>
    <recommendedName>
        <fullName evidence="3">Phenylacetic acid degradation B</fullName>
    </recommendedName>
</protein>
<evidence type="ECO:0008006" key="3">
    <source>
        <dbReference type="Google" id="ProtNLM"/>
    </source>
</evidence>
<evidence type="ECO:0000313" key="2">
    <source>
        <dbReference type="Proteomes" id="UP001484239"/>
    </source>
</evidence>